<proteinExistence type="predicted"/>
<name>A0A5M3T5K2_LIMPL</name>
<keyword evidence="2" id="KW-1185">Reference proteome</keyword>
<dbReference type="GeneID" id="301685806"/>
<evidence type="ECO:0000313" key="2">
    <source>
        <dbReference type="Proteomes" id="UP000326169"/>
    </source>
</evidence>
<comment type="caution">
    <text evidence="1">The sequence shown here is derived from an EMBL/GenBank/DDBJ whole genome shotgun (WGS) entry which is preliminary data.</text>
</comment>
<dbReference type="RefSeq" id="WP_014275935.1">
    <property type="nucleotide sequence ID" value="NZ_BIMW01000077.1"/>
</dbReference>
<sequence length="53" mass="6021">MLNNLAIKPESETTEVLAGRVNPDQMFVIVRHSQLLELINNGEHTFVGWMVID</sequence>
<protein>
    <submittedName>
        <fullName evidence="1">Uncharacterized protein</fullName>
    </submittedName>
</protein>
<gene>
    <name evidence="1" type="ORF">NIES46_17770</name>
</gene>
<accession>A0A5M3T5K2</accession>
<reference evidence="1 2" key="1">
    <citation type="journal article" date="2019" name="J Genomics">
        <title>The Draft Genome of a Hydrogen-producing Cyanobacterium, Arthrospira platensis NIES-46.</title>
        <authorList>
            <person name="Suzuki S."/>
            <person name="Yamaguchi H."/>
            <person name="Kawachi M."/>
        </authorList>
    </citation>
    <scope>NUCLEOTIDE SEQUENCE [LARGE SCALE GENOMIC DNA]</scope>
    <source>
        <strain evidence="1 2">NIES-46</strain>
    </source>
</reference>
<dbReference type="Proteomes" id="UP000326169">
    <property type="component" value="Unassembled WGS sequence"/>
</dbReference>
<evidence type="ECO:0000313" key="1">
    <source>
        <dbReference type="EMBL" id="GCE93725.1"/>
    </source>
</evidence>
<organism evidence="1 2">
    <name type="scientific">Limnospira platensis NIES-46</name>
    <dbReference type="NCBI Taxonomy" id="1236695"/>
    <lineage>
        <taxon>Bacteria</taxon>
        <taxon>Bacillati</taxon>
        <taxon>Cyanobacteriota</taxon>
        <taxon>Cyanophyceae</taxon>
        <taxon>Oscillatoriophycideae</taxon>
        <taxon>Oscillatoriales</taxon>
        <taxon>Sirenicapillariaceae</taxon>
        <taxon>Limnospira</taxon>
    </lineage>
</organism>
<dbReference type="EMBL" id="BIMW01000077">
    <property type="protein sequence ID" value="GCE93725.1"/>
    <property type="molecule type" value="Genomic_DNA"/>
</dbReference>